<proteinExistence type="predicted"/>
<keyword evidence="1" id="KW-0472">Membrane</keyword>
<gene>
    <name evidence="2" type="ORF">SLEP1_g28976</name>
</gene>
<dbReference type="Proteomes" id="UP001054252">
    <property type="component" value="Unassembled WGS sequence"/>
</dbReference>
<comment type="caution">
    <text evidence="2">The sequence shown here is derived from an EMBL/GenBank/DDBJ whole genome shotgun (WGS) entry which is preliminary data.</text>
</comment>
<sequence>MMVIDVNGQTRQTMSHACTFTREIAYPGEEIDCGTTGLAVVHGVRWWWGLVGVCGGPVVVARLVHAGG</sequence>
<reference evidence="2 3" key="1">
    <citation type="journal article" date="2021" name="Commun. Biol.">
        <title>The genome of Shorea leprosula (Dipterocarpaceae) highlights the ecological relevance of drought in aseasonal tropical rainforests.</title>
        <authorList>
            <person name="Ng K.K.S."/>
            <person name="Kobayashi M.J."/>
            <person name="Fawcett J.A."/>
            <person name="Hatakeyama M."/>
            <person name="Paape T."/>
            <person name="Ng C.H."/>
            <person name="Ang C.C."/>
            <person name="Tnah L.H."/>
            <person name="Lee C.T."/>
            <person name="Nishiyama T."/>
            <person name="Sese J."/>
            <person name="O'Brien M.J."/>
            <person name="Copetti D."/>
            <person name="Mohd Noor M.I."/>
            <person name="Ong R.C."/>
            <person name="Putra M."/>
            <person name="Sireger I.Z."/>
            <person name="Indrioko S."/>
            <person name="Kosugi Y."/>
            <person name="Izuno A."/>
            <person name="Isagi Y."/>
            <person name="Lee S.L."/>
            <person name="Shimizu K.K."/>
        </authorList>
    </citation>
    <scope>NUCLEOTIDE SEQUENCE [LARGE SCALE GENOMIC DNA]</scope>
    <source>
        <strain evidence="2">214</strain>
    </source>
</reference>
<organism evidence="2 3">
    <name type="scientific">Rubroshorea leprosula</name>
    <dbReference type="NCBI Taxonomy" id="152421"/>
    <lineage>
        <taxon>Eukaryota</taxon>
        <taxon>Viridiplantae</taxon>
        <taxon>Streptophyta</taxon>
        <taxon>Embryophyta</taxon>
        <taxon>Tracheophyta</taxon>
        <taxon>Spermatophyta</taxon>
        <taxon>Magnoliopsida</taxon>
        <taxon>eudicotyledons</taxon>
        <taxon>Gunneridae</taxon>
        <taxon>Pentapetalae</taxon>
        <taxon>rosids</taxon>
        <taxon>malvids</taxon>
        <taxon>Malvales</taxon>
        <taxon>Dipterocarpaceae</taxon>
        <taxon>Rubroshorea</taxon>
    </lineage>
</organism>
<dbReference type="AlphaFoldDB" id="A0AAV5JVF2"/>
<evidence type="ECO:0000313" key="2">
    <source>
        <dbReference type="EMBL" id="GKV18623.1"/>
    </source>
</evidence>
<evidence type="ECO:0000313" key="3">
    <source>
        <dbReference type="Proteomes" id="UP001054252"/>
    </source>
</evidence>
<name>A0AAV5JVF2_9ROSI</name>
<keyword evidence="3" id="KW-1185">Reference proteome</keyword>
<keyword evidence="1" id="KW-0812">Transmembrane</keyword>
<accession>A0AAV5JVF2</accession>
<evidence type="ECO:0000256" key="1">
    <source>
        <dbReference type="SAM" id="Phobius"/>
    </source>
</evidence>
<protein>
    <submittedName>
        <fullName evidence="2">Uncharacterized protein</fullName>
    </submittedName>
</protein>
<keyword evidence="1" id="KW-1133">Transmembrane helix</keyword>
<dbReference type="EMBL" id="BPVZ01000051">
    <property type="protein sequence ID" value="GKV18623.1"/>
    <property type="molecule type" value="Genomic_DNA"/>
</dbReference>
<feature type="transmembrane region" description="Helical" evidence="1">
    <location>
        <begin position="46"/>
        <end position="64"/>
    </location>
</feature>